<organism evidence="2 3">
    <name type="scientific">Cupriavidus pauculus</name>
    <dbReference type="NCBI Taxonomy" id="82633"/>
    <lineage>
        <taxon>Bacteria</taxon>
        <taxon>Pseudomonadati</taxon>
        <taxon>Pseudomonadota</taxon>
        <taxon>Betaproteobacteria</taxon>
        <taxon>Burkholderiales</taxon>
        <taxon>Burkholderiaceae</taxon>
        <taxon>Cupriavidus</taxon>
    </lineage>
</organism>
<dbReference type="EMBL" id="PJRP01000001">
    <property type="protein sequence ID" value="PLQ02284.1"/>
    <property type="molecule type" value="Genomic_DNA"/>
</dbReference>
<protein>
    <submittedName>
        <fullName evidence="2">Molybdopterin-guanine dinucleotide biosynthesis protein B</fullName>
    </submittedName>
</protein>
<dbReference type="Pfam" id="PF03205">
    <property type="entry name" value="MobB"/>
    <property type="match status" value="1"/>
</dbReference>
<dbReference type="GO" id="GO:0006777">
    <property type="term" value="P:Mo-molybdopterin cofactor biosynthetic process"/>
    <property type="evidence" value="ECO:0007669"/>
    <property type="project" value="InterPro"/>
</dbReference>
<dbReference type="InterPro" id="IPR004435">
    <property type="entry name" value="MobB_dom"/>
</dbReference>
<dbReference type="OrthoDB" id="9804758at2"/>
<sequence length="170" mass="18541">MKVFGIAGSSGSGKTTLLDQLIPRFVADGLRVAGIKHTHHGFDPDTPGKDSWRMRQGGCENVVLVGARHLTLMRHYPEDKPSPEIGEALAVLPPDTDLVMVEGYKWSDFPKLEIYRPANGKAPLWSEVPGVVAVATDAMDQVAGQTTLPVIDLADADAIYHWIRDYLASH</sequence>
<comment type="caution">
    <text evidence="2">The sequence shown here is derived from an EMBL/GenBank/DDBJ whole genome shotgun (WGS) entry which is preliminary data.</text>
</comment>
<dbReference type="AlphaFoldDB" id="A0A2N5CJ74"/>
<evidence type="ECO:0000313" key="2">
    <source>
        <dbReference type="EMBL" id="PLQ02284.1"/>
    </source>
</evidence>
<dbReference type="Proteomes" id="UP000234341">
    <property type="component" value="Unassembled WGS sequence"/>
</dbReference>
<feature type="domain" description="Molybdopterin-guanine dinucleotide biosynthesis protein B (MobB)" evidence="1">
    <location>
        <begin position="3"/>
        <end position="137"/>
    </location>
</feature>
<dbReference type="PANTHER" id="PTHR40072">
    <property type="entry name" value="MOLYBDOPTERIN-GUANINE DINUCLEOTIDE BIOSYNTHESIS ADAPTER PROTEIN-RELATED"/>
    <property type="match status" value="1"/>
</dbReference>
<dbReference type="InterPro" id="IPR052539">
    <property type="entry name" value="MGD_biosynthesis_adapter"/>
</dbReference>
<dbReference type="InterPro" id="IPR027417">
    <property type="entry name" value="P-loop_NTPase"/>
</dbReference>
<dbReference type="RefSeq" id="WP_101680062.1">
    <property type="nucleotide sequence ID" value="NZ_PJRP01000001.1"/>
</dbReference>
<gene>
    <name evidence="2" type="primary">mobB</name>
    <name evidence="2" type="ORF">CYJ10_03025</name>
</gene>
<dbReference type="NCBIfam" id="TIGR00176">
    <property type="entry name" value="mobB"/>
    <property type="match status" value="1"/>
</dbReference>
<dbReference type="SUPFAM" id="SSF52540">
    <property type="entry name" value="P-loop containing nucleoside triphosphate hydrolases"/>
    <property type="match status" value="1"/>
</dbReference>
<accession>A0A2N5CJ74</accession>
<evidence type="ECO:0000259" key="1">
    <source>
        <dbReference type="Pfam" id="PF03205"/>
    </source>
</evidence>
<dbReference type="Gene3D" id="3.40.50.300">
    <property type="entry name" value="P-loop containing nucleotide triphosphate hydrolases"/>
    <property type="match status" value="1"/>
</dbReference>
<reference evidence="2 3" key="1">
    <citation type="submission" date="2017-12" db="EMBL/GenBank/DDBJ databases">
        <title>Genome sequence of the active heterotrophic nitrifier-denitrifier, Cupriavidus pauculus UM1.</title>
        <authorList>
            <person name="Putonti C."/>
            <person name="Castignetti D."/>
        </authorList>
    </citation>
    <scope>NUCLEOTIDE SEQUENCE [LARGE SCALE GENOMIC DNA]</scope>
    <source>
        <strain evidence="2 3">UM1</strain>
    </source>
</reference>
<evidence type="ECO:0000313" key="3">
    <source>
        <dbReference type="Proteomes" id="UP000234341"/>
    </source>
</evidence>
<proteinExistence type="predicted"/>
<name>A0A2N5CJ74_9BURK</name>
<dbReference type="PANTHER" id="PTHR40072:SF1">
    <property type="entry name" value="MOLYBDOPTERIN-GUANINE DINUCLEOTIDE BIOSYNTHESIS ADAPTER PROTEIN"/>
    <property type="match status" value="1"/>
</dbReference>
<dbReference type="GO" id="GO:0005525">
    <property type="term" value="F:GTP binding"/>
    <property type="evidence" value="ECO:0007669"/>
    <property type="project" value="InterPro"/>
</dbReference>
<dbReference type="CDD" id="cd03116">
    <property type="entry name" value="MobB"/>
    <property type="match status" value="1"/>
</dbReference>